<dbReference type="OrthoDB" id="9773293at2"/>
<proteinExistence type="predicted"/>
<reference evidence="3 4" key="1">
    <citation type="submission" date="2016-11" db="EMBL/GenBank/DDBJ databases">
        <title>Complete genome sequence of thermophilic cyanobacteria strain Synechococcus sp. PCC6715.</title>
        <authorList>
            <person name="Tang J."/>
            <person name="Daroch M."/>
            <person name="Liang Y."/>
            <person name="Jiang D."/>
            <person name="Shah M."/>
        </authorList>
    </citation>
    <scope>NUCLEOTIDE SEQUENCE [LARGE SCALE GENOMIC DNA]</scope>
    <source>
        <strain evidence="3 4">PCC 6715</strain>
    </source>
</reference>
<dbReference type="PRINTS" id="PR00412">
    <property type="entry name" value="EPOXHYDRLASE"/>
</dbReference>
<dbReference type="PANTHER" id="PTHR43329">
    <property type="entry name" value="EPOXIDE HYDROLASE"/>
    <property type="match status" value="1"/>
</dbReference>
<dbReference type="Pfam" id="PF00561">
    <property type="entry name" value="Abhydrolase_1"/>
    <property type="match status" value="1"/>
</dbReference>
<dbReference type="RefSeq" id="WP_099798695.1">
    <property type="nucleotide sequence ID" value="NZ_CP018092.1"/>
</dbReference>
<dbReference type="GO" id="GO:0016787">
    <property type="term" value="F:hydrolase activity"/>
    <property type="evidence" value="ECO:0007669"/>
    <property type="project" value="UniProtKB-KW"/>
</dbReference>
<dbReference type="InterPro" id="IPR029058">
    <property type="entry name" value="AB_hydrolase_fold"/>
</dbReference>
<evidence type="ECO:0000313" key="4">
    <source>
        <dbReference type="Proteomes" id="UP000231057"/>
    </source>
</evidence>
<dbReference type="EMBL" id="CP018092">
    <property type="protein sequence ID" value="ATS18351.1"/>
    <property type="molecule type" value="Genomic_DNA"/>
</dbReference>
<evidence type="ECO:0000313" key="3">
    <source>
        <dbReference type="EMBL" id="ATS18351.1"/>
    </source>
</evidence>
<dbReference type="InterPro" id="IPR000073">
    <property type="entry name" value="AB_hydrolase_1"/>
</dbReference>
<dbReference type="InterPro" id="IPR000639">
    <property type="entry name" value="Epox_hydrolase-like"/>
</dbReference>
<gene>
    <name evidence="3" type="ORF">BRW62_05830</name>
</gene>
<evidence type="ECO:0000256" key="1">
    <source>
        <dbReference type="ARBA" id="ARBA00022801"/>
    </source>
</evidence>
<dbReference type="SUPFAM" id="SSF53474">
    <property type="entry name" value="alpha/beta-Hydrolases"/>
    <property type="match status" value="1"/>
</dbReference>
<sequence length="297" mass="33446">MSLLDGPWIHKFIVSNGIRLHYVTQGEGDLVLLLHGFPEFWYSWRQQIPKLADHHKVVALDLRGYNLSDKPQDPASYVLDELILDIVGVIDGLGYRRCHLVGHDWGGMVAWGVAYAVPDRIQTLSVLACPHPSVLKQVPSGWDQWLRSSYLLLFQLPWLPELLLEWGNYGAIAHLLQWAAVNQSAIRPADIALYQDAAAQRGALSGMLNYYRGTLPSILAHEWGNLSVPTQMLWGRQDPVLGMELTYNTEAYVKALNIHYLDHCGHFVQQEQPDLVNQYLLEWLDARPTAKPGGAVG</sequence>
<dbReference type="Gene3D" id="3.40.50.1820">
    <property type="entry name" value="alpha/beta hydrolase"/>
    <property type="match status" value="1"/>
</dbReference>
<name>A0A2D2Q1G0_PARLV</name>
<dbReference type="PRINTS" id="PR00111">
    <property type="entry name" value="ABHYDROLASE"/>
</dbReference>
<protein>
    <submittedName>
        <fullName evidence="3">Epoxide hydrolase</fullName>
    </submittedName>
</protein>
<keyword evidence="1 3" id="KW-0378">Hydrolase</keyword>
<feature type="domain" description="AB hydrolase-1" evidence="2">
    <location>
        <begin position="30"/>
        <end position="271"/>
    </location>
</feature>
<reference evidence="4" key="2">
    <citation type="journal article" date="2022" name="Front. Microbiol.">
        <title>Comparative Genomic Analysis Revealed Distinct Molecular Components and Organization of CO2-Concentrating Mechanism in Thermophilic Cyanobacteria.</title>
        <authorList>
            <person name="Tang J."/>
            <person name="Zhou H."/>
            <person name="Yao D."/>
            <person name="Riaz S."/>
            <person name="You D."/>
            <person name="Klepacz-Smolka A."/>
            <person name="Daroch M."/>
        </authorList>
    </citation>
    <scope>NUCLEOTIDE SEQUENCE [LARGE SCALE GENOMIC DNA]</scope>
    <source>
        <strain evidence="4">PCC 6715</strain>
    </source>
</reference>
<organism evidence="3 4">
    <name type="scientific">Parathermosynechococcus lividus PCC 6715</name>
    <dbReference type="NCBI Taxonomy" id="1917166"/>
    <lineage>
        <taxon>Bacteria</taxon>
        <taxon>Bacillati</taxon>
        <taxon>Cyanobacteriota</taxon>
        <taxon>Cyanophyceae</taxon>
        <taxon>Acaryochloridales</taxon>
        <taxon>Thermosynechococcaceae</taxon>
        <taxon>Parathermosynechococcus</taxon>
    </lineage>
</organism>
<dbReference type="AlphaFoldDB" id="A0A2D2Q1G0"/>
<keyword evidence="4" id="KW-1185">Reference proteome</keyword>
<accession>A0A2D2Q1G0</accession>
<dbReference type="KEGG" id="slw:BRW62_05830"/>
<evidence type="ECO:0000259" key="2">
    <source>
        <dbReference type="Pfam" id="PF00561"/>
    </source>
</evidence>
<dbReference type="Proteomes" id="UP000231057">
    <property type="component" value="Chromosome"/>
</dbReference>